<accession>E3J6C3</accession>
<dbReference type="Proteomes" id="UP000002484">
    <property type="component" value="Chromosome"/>
</dbReference>
<evidence type="ECO:0000313" key="1">
    <source>
        <dbReference type="EMBL" id="ADP79550.1"/>
    </source>
</evidence>
<name>E3J6C3_PSEI1</name>
<dbReference type="eggNOG" id="ENOG50338Y8">
    <property type="taxonomic scope" value="Bacteria"/>
</dbReference>
<evidence type="ECO:0000313" key="2">
    <source>
        <dbReference type="Proteomes" id="UP000002484"/>
    </source>
</evidence>
<dbReference type="KEGG" id="fri:FraEuI1c_1488"/>
<dbReference type="AlphaFoldDB" id="E3J6C3"/>
<protein>
    <submittedName>
        <fullName evidence="1">Uncharacterized protein</fullName>
    </submittedName>
</protein>
<gene>
    <name evidence="1" type="ordered locus">FraEuI1c_1488</name>
</gene>
<dbReference type="EMBL" id="CP002299">
    <property type="protein sequence ID" value="ADP79550.1"/>
    <property type="molecule type" value="Genomic_DNA"/>
</dbReference>
<dbReference type="InParanoid" id="E3J6C3"/>
<organism evidence="1 2">
    <name type="scientific">Pseudofrankia inefficax (strain DSM 45817 / CECT 9037 / DDB 130130 / EuI1c)</name>
    <name type="common">Frankia inefficax</name>
    <dbReference type="NCBI Taxonomy" id="298654"/>
    <lineage>
        <taxon>Bacteria</taxon>
        <taxon>Bacillati</taxon>
        <taxon>Actinomycetota</taxon>
        <taxon>Actinomycetes</taxon>
        <taxon>Frankiales</taxon>
        <taxon>Frankiaceae</taxon>
        <taxon>Pseudofrankia</taxon>
    </lineage>
</organism>
<proteinExistence type="predicted"/>
<keyword evidence="2" id="KW-1185">Reference proteome</keyword>
<dbReference type="HOGENOM" id="CLU_180121_0_0_11"/>
<sequence>MAAARPEDRSMIARIASHSSWAKTQDRAARTAPARAAFLDRFERQVDPDRKLPSAERARRADSARRAYFTSLALKAAQARRRRKADGIRL</sequence>
<reference evidence="1 2" key="1">
    <citation type="submission" date="2010-10" db="EMBL/GenBank/DDBJ databases">
        <title>Complete sequence of Frankia sp. EuI1c.</title>
        <authorList>
            <consortium name="US DOE Joint Genome Institute"/>
            <person name="Lucas S."/>
            <person name="Copeland A."/>
            <person name="Lapidus A."/>
            <person name="Cheng J.-F."/>
            <person name="Bruce D."/>
            <person name="Goodwin L."/>
            <person name="Pitluck S."/>
            <person name="Chertkov O."/>
            <person name="Detter J.C."/>
            <person name="Han C."/>
            <person name="Tapia R."/>
            <person name="Land M."/>
            <person name="Hauser L."/>
            <person name="Jeffries C."/>
            <person name="Kyrpides N."/>
            <person name="Ivanova N."/>
            <person name="Mikhailova N."/>
            <person name="Beauchemin N."/>
            <person name="Sen A."/>
            <person name="Sur S.A."/>
            <person name="Gtari M."/>
            <person name="Wall L."/>
            <person name="Tisa L."/>
            <person name="Woyke T."/>
        </authorList>
    </citation>
    <scope>NUCLEOTIDE SEQUENCE [LARGE SCALE GENOMIC DNA]</scope>
    <source>
        <strain evidence="2">DSM 45817 / CECT 9037 / EuI1c</strain>
    </source>
</reference>